<dbReference type="GO" id="GO:0022900">
    <property type="term" value="P:electron transport chain"/>
    <property type="evidence" value="ECO:0007669"/>
    <property type="project" value="UniProtKB-UniRule"/>
</dbReference>
<organism evidence="16 17">
    <name type="scientific">Beggiatoa alba B18LD</name>
    <dbReference type="NCBI Taxonomy" id="395493"/>
    <lineage>
        <taxon>Bacteria</taxon>
        <taxon>Pseudomonadati</taxon>
        <taxon>Pseudomonadota</taxon>
        <taxon>Gammaproteobacteria</taxon>
        <taxon>Thiotrichales</taxon>
        <taxon>Thiotrichaceae</taxon>
        <taxon>Beggiatoa</taxon>
    </lineage>
</organism>
<dbReference type="GO" id="GO:0046872">
    <property type="term" value="F:metal ion binding"/>
    <property type="evidence" value="ECO:0007669"/>
    <property type="project" value="UniProtKB-KW"/>
</dbReference>
<feature type="binding site" evidence="12 13">
    <location>
        <position position="48"/>
    </location>
    <ligand>
        <name>[4Fe-4S] cluster</name>
        <dbReference type="ChEBI" id="CHEBI:49883"/>
        <label>1</label>
    </ligand>
</feature>
<dbReference type="AlphaFoldDB" id="I3CGV3"/>
<feature type="binding site" evidence="12 13">
    <location>
        <position position="56"/>
    </location>
    <ligand>
        <name>[4Fe-4S] cluster</name>
        <dbReference type="ChEBI" id="CHEBI:49883"/>
        <label>1</label>
    </ligand>
</feature>
<proteinExistence type="inferred from homology"/>
<dbReference type="PANTHER" id="PTHR42859">
    <property type="entry name" value="OXIDOREDUCTASE"/>
    <property type="match status" value="1"/>
</dbReference>
<keyword evidence="2 12" id="KW-1003">Cell membrane</keyword>
<dbReference type="PROSITE" id="PS51379">
    <property type="entry name" value="4FE4S_FER_2"/>
    <property type="match status" value="2"/>
</dbReference>
<dbReference type="GO" id="GO:0005886">
    <property type="term" value="C:plasma membrane"/>
    <property type="evidence" value="ECO:0007669"/>
    <property type="project" value="UniProtKB-SubCell"/>
</dbReference>
<keyword evidence="6 12" id="KW-0677">Repeat</keyword>
<dbReference type="InterPro" id="IPR017896">
    <property type="entry name" value="4Fe4S_Fe-S-bd"/>
</dbReference>
<keyword evidence="10 12" id="KW-0411">Iron-sulfur</keyword>
<comment type="subcellular location">
    <subcellularLocation>
        <location evidence="12">Cell inner membrane</location>
    </subcellularLocation>
</comment>
<comment type="caution">
    <text evidence="12">Lacks conserved residue(s) required for the propagation of feature annotation.</text>
</comment>
<comment type="subunit">
    <text evidence="12">The complex is composed of six subunits: RnfA, RnfB, RnfC, RnfD, RnfE and RnfG.</text>
</comment>
<evidence type="ECO:0000259" key="15">
    <source>
        <dbReference type="PROSITE" id="PS51656"/>
    </source>
</evidence>
<keyword evidence="7 12" id="KW-1278">Translocase</keyword>
<feature type="binding site" evidence="12 13">
    <location>
        <position position="145"/>
    </location>
    <ligand>
        <name>[4Fe-4S] cluster</name>
        <dbReference type="ChEBI" id="CHEBI:49883"/>
        <label>3</label>
    </ligand>
</feature>
<feature type="binding site" evidence="12 13">
    <location>
        <position position="148"/>
    </location>
    <ligand>
        <name>[4Fe-4S] cluster</name>
        <dbReference type="ChEBI" id="CHEBI:49883"/>
        <label>3</label>
    </ligand>
</feature>
<dbReference type="STRING" id="395493.BegalDRAFT_1976"/>
<name>I3CGV3_9GAMM</name>
<dbReference type="HAMAP" id="MF_00463">
    <property type="entry name" value="RsxB_RnfB"/>
    <property type="match status" value="1"/>
</dbReference>
<evidence type="ECO:0000256" key="6">
    <source>
        <dbReference type="ARBA" id="ARBA00022737"/>
    </source>
</evidence>
<dbReference type="PROSITE" id="PS00198">
    <property type="entry name" value="4FE4S_FER_1"/>
    <property type="match status" value="1"/>
</dbReference>
<evidence type="ECO:0000256" key="2">
    <source>
        <dbReference type="ARBA" id="ARBA00022475"/>
    </source>
</evidence>
<feature type="domain" description="4Fe-4S ferredoxin-type" evidence="14">
    <location>
        <begin position="136"/>
        <end position="165"/>
    </location>
</feature>
<feature type="binding site" evidence="12 13">
    <location>
        <position position="115"/>
    </location>
    <ligand>
        <name>[4Fe-4S] cluster</name>
        <dbReference type="ChEBI" id="CHEBI:49883"/>
        <label>2</label>
    </ligand>
</feature>
<dbReference type="OrthoDB" id="9789936at2"/>
<dbReference type="EC" id="7.-.-.-" evidence="12"/>
<dbReference type="SUPFAM" id="SSF54862">
    <property type="entry name" value="4Fe-4S ferredoxins"/>
    <property type="match status" value="1"/>
</dbReference>
<dbReference type="RefSeq" id="WP_002686100.1">
    <property type="nucleotide sequence ID" value="NZ_JH600070.1"/>
</dbReference>
<reference evidence="16 17" key="1">
    <citation type="submission" date="2011-11" db="EMBL/GenBank/DDBJ databases">
        <title>Improved High-Quality Draft sequence of Beggiatoa alba B18lD.</title>
        <authorList>
            <consortium name="US DOE Joint Genome Institute"/>
            <person name="Lucas S."/>
            <person name="Han J."/>
            <person name="Lapidus A."/>
            <person name="Cheng J.-F."/>
            <person name="Goodwin L."/>
            <person name="Pitluck S."/>
            <person name="Peters L."/>
            <person name="Mikhailova N."/>
            <person name="Held B."/>
            <person name="Detter J.C."/>
            <person name="Han C."/>
            <person name="Tapia R."/>
            <person name="Land M."/>
            <person name="Hauser L."/>
            <person name="Kyrpides N."/>
            <person name="Ivanova N."/>
            <person name="Pagani I."/>
            <person name="Samuel K."/>
            <person name="Teske A."/>
            <person name="Mueller J."/>
            <person name="Woyke T."/>
        </authorList>
    </citation>
    <scope>NUCLEOTIDE SEQUENCE [LARGE SCALE GENOMIC DNA]</scope>
    <source>
        <strain evidence="16 17">B18LD</strain>
    </source>
</reference>
<evidence type="ECO:0000256" key="4">
    <source>
        <dbReference type="ARBA" id="ARBA00022519"/>
    </source>
</evidence>
<feature type="domain" description="4Fe-4S ferredoxin-type" evidence="14">
    <location>
        <begin position="106"/>
        <end position="135"/>
    </location>
</feature>
<keyword evidence="11 12" id="KW-0472">Membrane</keyword>
<dbReference type="Pfam" id="PF04060">
    <property type="entry name" value="FeS"/>
    <property type="match status" value="1"/>
</dbReference>
<feature type="binding site" evidence="12 13">
    <location>
        <position position="121"/>
    </location>
    <ligand>
        <name>[4Fe-4S] cluster</name>
        <dbReference type="ChEBI" id="CHEBI:49883"/>
        <label>2</label>
    </ligand>
</feature>
<evidence type="ECO:0000256" key="7">
    <source>
        <dbReference type="ARBA" id="ARBA00022967"/>
    </source>
</evidence>
<protein>
    <recommendedName>
        <fullName evidence="12">Ion-translocating oxidoreductase complex subunit B</fullName>
        <ecNumber evidence="12">7.-.-.-</ecNumber>
    </recommendedName>
    <alternativeName>
        <fullName evidence="12">Rnf electron transport complex subunit B</fullName>
    </alternativeName>
</protein>
<evidence type="ECO:0000313" key="16">
    <source>
        <dbReference type="EMBL" id="EIJ42846.1"/>
    </source>
</evidence>
<feature type="binding site" evidence="12 13">
    <location>
        <position position="125"/>
    </location>
    <ligand>
        <name>[4Fe-4S] cluster</name>
        <dbReference type="ChEBI" id="CHEBI:49883"/>
        <label>3</label>
    </ligand>
</feature>
<dbReference type="InterPro" id="IPR050294">
    <property type="entry name" value="RnfB_subfamily"/>
</dbReference>
<dbReference type="HOGENOM" id="CLU_063448_2_0_6"/>
<keyword evidence="17" id="KW-1185">Reference proteome</keyword>
<dbReference type="PROSITE" id="PS51656">
    <property type="entry name" value="4FE4S"/>
    <property type="match status" value="1"/>
</dbReference>
<gene>
    <name evidence="12" type="primary">rnfB</name>
    <name evidence="16" type="ORF">BegalDRAFT_1976</name>
</gene>
<evidence type="ECO:0000256" key="12">
    <source>
        <dbReference type="HAMAP-Rule" id="MF_00463"/>
    </source>
</evidence>
<evidence type="ECO:0000256" key="13">
    <source>
        <dbReference type="PIRSR" id="PIRSR005784-1"/>
    </source>
</evidence>
<dbReference type="Gene3D" id="3.30.70.20">
    <property type="match status" value="1"/>
</dbReference>
<evidence type="ECO:0000256" key="3">
    <source>
        <dbReference type="ARBA" id="ARBA00022485"/>
    </source>
</evidence>
<dbReference type="InterPro" id="IPR007202">
    <property type="entry name" value="4Fe-4S_dom"/>
</dbReference>
<feature type="region of interest" description="Hydrophobic" evidence="12">
    <location>
        <begin position="1"/>
        <end position="25"/>
    </location>
</feature>
<feature type="binding site" evidence="12 13">
    <location>
        <position position="155"/>
    </location>
    <ligand>
        <name>[4Fe-4S] cluster</name>
        <dbReference type="ChEBI" id="CHEBI:49883"/>
        <label>2</label>
    </ligand>
</feature>
<dbReference type="InterPro" id="IPR016463">
    <property type="entry name" value="RnfB/RsxB_Proteobac"/>
</dbReference>
<dbReference type="eggNOG" id="COG2878">
    <property type="taxonomic scope" value="Bacteria"/>
</dbReference>
<feature type="binding site" evidence="12 13">
    <location>
        <position position="51"/>
    </location>
    <ligand>
        <name>[4Fe-4S] cluster</name>
        <dbReference type="ChEBI" id="CHEBI:49883"/>
        <label>1</label>
    </ligand>
</feature>
<dbReference type="Pfam" id="PF14697">
    <property type="entry name" value="Fer4_21"/>
    <property type="match status" value="1"/>
</dbReference>
<keyword evidence="9 12" id="KW-0408">Iron</keyword>
<feature type="binding site" evidence="12 13">
    <location>
        <position position="151"/>
    </location>
    <ligand>
        <name>[4Fe-4S] cluster</name>
        <dbReference type="ChEBI" id="CHEBI:49883"/>
        <label>3</label>
    </ligand>
</feature>
<evidence type="ECO:0000256" key="10">
    <source>
        <dbReference type="ARBA" id="ARBA00023014"/>
    </source>
</evidence>
<dbReference type="Proteomes" id="UP000005744">
    <property type="component" value="Unassembled WGS sequence"/>
</dbReference>
<keyword evidence="8 12" id="KW-0249">Electron transport</keyword>
<dbReference type="NCBIfam" id="NF003475">
    <property type="entry name" value="PRK05113.1"/>
    <property type="match status" value="1"/>
</dbReference>
<sequence length="195" mass="20986">MSVLLAVLLMAGLTLVFGLILGIAAVKFKVEGNPIVEEINAILPQQQCGKCGFPGCHPYAEAIANGSAEINLCPPGGESGMLAIAHLLDREPKPLSEEHHVEKPKAVAVIDEQTCIGCTLCIQACPVDAILGSAKHMHTIIASECTGCELCIAPCPVDCIRMSPIQPTTQTWKYPYPVFRFKVEELPQHRMETAL</sequence>
<comment type="function">
    <text evidence="12">Part of a membrane-bound complex that couples electron transfer with translocation of ions across the membrane.</text>
</comment>
<dbReference type="GO" id="GO:0009055">
    <property type="term" value="F:electron transfer activity"/>
    <property type="evidence" value="ECO:0007669"/>
    <property type="project" value="InterPro"/>
</dbReference>
<dbReference type="NCBIfam" id="TIGR01944">
    <property type="entry name" value="rnfB"/>
    <property type="match status" value="1"/>
</dbReference>
<evidence type="ECO:0000256" key="8">
    <source>
        <dbReference type="ARBA" id="ARBA00022982"/>
    </source>
</evidence>
<comment type="cofactor">
    <cofactor evidence="12 13">
        <name>[4Fe-4S] cluster</name>
        <dbReference type="ChEBI" id="CHEBI:49883"/>
    </cofactor>
    <text evidence="12 13">Binds 3 [4Fe-4S] clusters.</text>
</comment>
<evidence type="ECO:0000313" key="17">
    <source>
        <dbReference type="Proteomes" id="UP000005744"/>
    </source>
</evidence>
<evidence type="ECO:0000256" key="11">
    <source>
        <dbReference type="ARBA" id="ARBA00023136"/>
    </source>
</evidence>
<comment type="similarity">
    <text evidence="12">Belongs to the 4Fe4S bacterial-type ferredoxin family. RnfB subfamily.</text>
</comment>
<dbReference type="PANTHER" id="PTHR42859:SF3">
    <property type="entry name" value="ION-TRANSLOCATING OXIDOREDUCTASE COMPLEX SUBUNIT B"/>
    <property type="match status" value="1"/>
</dbReference>
<dbReference type="InterPro" id="IPR010207">
    <property type="entry name" value="Elect_transpt_cplx_RnfB/RsxB"/>
</dbReference>
<evidence type="ECO:0000259" key="14">
    <source>
        <dbReference type="PROSITE" id="PS51379"/>
    </source>
</evidence>
<dbReference type="InterPro" id="IPR017900">
    <property type="entry name" value="4Fe4S_Fe_S_CS"/>
</dbReference>
<evidence type="ECO:0000256" key="5">
    <source>
        <dbReference type="ARBA" id="ARBA00022723"/>
    </source>
</evidence>
<keyword evidence="4 12" id="KW-0997">Cell inner membrane</keyword>
<feature type="binding site" evidence="12 13">
    <location>
        <position position="73"/>
    </location>
    <ligand>
        <name>[4Fe-4S] cluster</name>
        <dbReference type="ChEBI" id="CHEBI:49883"/>
        <label>1</label>
    </ligand>
</feature>
<dbReference type="Gene3D" id="1.10.15.40">
    <property type="entry name" value="Electron transport complex subunit B, putative Fe-S cluster"/>
    <property type="match status" value="1"/>
</dbReference>
<keyword evidence="5 12" id="KW-0479">Metal-binding</keyword>
<accession>I3CGV3</accession>
<evidence type="ECO:0000256" key="1">
    <source>
        <dbReference type="ARBA" id="ARBA00022448"/>
    </source>
</evidence>
<keyword evidence="1 12" id="KW-0813">Transport</keyword>
<feature type="domain" description="4Fe-4S" evidence="15">
    <location>
        <begin position="31"/>
        <end position="90"/>
    </location>
</feature>
<evidence type="ECO:0000256" key="9">
    <source>
        <dbReference type="ARBA" id="ARBA00023004"/>
    </source>
</evidence>
<dbReference type="EMBL" id="JH600070">
    <property type="protein sequence ID" value="EIJ42846.1"/>
    <property type="molecule type" value="Genomic_DNA"/>
</dbReference>
<feature type="binding site" evidence="12 13">
    <location>
        <position position="118"/>
    </location>
    <ligand>
        <name>[4Fe-4S] cluster</name>
        <dbReference type="ChEBI" id="CHEBI:49883"/>
        <label>2</label>
    </ligand>
</feature>
<dbReference type="PIRSF" id="PIRSF005784">
    <property type="entry name" value="Elect_transpt_RnfB"/>
    <property type="match status" value="1"/>
</dbReference>
<keyword evidence="3 12" id="KW-0004">4Fe-4S</keyword>
<dbReference type="GO" id="GO:0051539">
    <property type="term" value="F:4 iron, 4 sulfur cluster binding"/>
    <property type="evidence" value="ECO:0007669"/>
    <property type="project" value="UniProtKB-UniRule"/>
</dbReference>